<protein>
    <recommendedName>
        <fullName evidence="1">Alpha-L-fucosidase C-terminal domain-containing protein</fullName>
    </recommendedName>
</protein>
<evidence type="ECO:0000313" key="3">
    <source>
        <dbReference type="Proteomes" id="UP000270094"/>
    </source>
</evidence>
<name>A0A3P7J1L8_STRVU</name>
<dbReference type="AlphaFoldDB" id="A0A3P7J1L8"/>
<dbReference type="InterPro" id="IPR031919">
    <property type="entry name" value="Fucosidase_C"/>
</dbReference>
<gene>
    <name evidence="2" type="ORF">SVUK_LOCUS8517</name>
</gene>
<evidence type="ECO:0000259" key="1">
    <source>
        <dbReference type="Pfam" id="PF16757"/>
    </source>
</evidence>
<sequence length="154" mass="17852">MFRFLSSNSEALYGTKPWIHQNDTGNVWYTSRVSSVDLPKNRLFNPQIEGETTIYAWVLDMPTMDLELKNVKTTDETKVTFLGTDVSFKPGSQSTLLIKFDNIPWRHLLRNDVMVLKIENAASQMRVPHKGDHRGKSRTNARKFVDFRWAYDAL</sequence>
<organism evidence="2 3">
    <name type="scientific">Strongylus vulgaris</name>
    <name type="common">Blood worm</name>
    <dbReference type="NCBI Taxonomy" id="40348"/>
    <lineage>
        <taxon>Eukaryota</taxon>
        <taxon>Metazoa</taxon>
        <taxon>Ecdysozoa</taxon>
        <taxon>Nematoda</taxon>
        <taxon>Chromadorea</taxon>
        <taxon>Rhabditida</taxon>
        <taxon>Rhabditina</taxon>
        <taxon>Rhabditomorpha</taxon>
        <taxon>Strongyloidea</taxon>
        <taxon>Strongylidae</taxon>
        <taxon>Strongylus</taxon>
    </lineage>
</organism>
<feature type="domain" description="Alpha-L-fucosidase C-terminal" evidence="1">
    <location>
        <begin position="21"/>
        <end position="119"/>
    </location>
</feature>
<dbReference type="EMBL" id="UYYB01031131">
    <property type="protein sequence ID" value="VDM73519.1"/>
    <property type="molecule type" value="Genomic_DNA"/>
</dbReference>
<dbReference type="OrthoDB" id="6039950at2759"/>
<evidence type="ECO:0000313" key="2">
    <source>
        <dbReference type="EMBL" id="VDM73519.1"/>
    </source>
</evidence>
<keyword evidence="3" id="KW-1185">Reference proteome</keyword>
<reference evidence="2 3" key="1">
    <citation type="submission" date="2018-11" db="EMBL/GenBank/DDBJ databases">
        <authorList>
            <consortium name="Pathogen Informatics"/>
        </authorList>
    </citation>
    <scope>NUCLEOTIDE SEQUENCE [LARGE SCALE GENOMIC DNA]</scope>
</reference>
<dbReference type="Pfam" id="PF16757">
    <property type="entry name" value="Fucosidase_C"/>
    <property type="match status" value="1"/>
</dbReference>
<accession>A0A3P7J1L8</accession>
<proteinExistence type="predicted"/>
<dbReference type="Proteomes" id="UP000270094">
    <property type="component" value="Unassembled WGS sequence"/>
</dbReference>